<evidence type="ECO:0000256" key="1">
    <source>
        <dbReference type="SAM" id="MobiDB-lite"/>
    </source>
</evidence>
<feature type="compositionally biased region" description="Low complexity" evidence="1">
    <location>
        <begin position="70"/>
        <end position="81"/>
    </location>
</feature>
<dbReference type="Proteomes" id="UP000231194">
    <property type="component" value="Unassembled WGS sequence"/>
</dbReference>
<feature type="region of interest" description="Disordered" evidence="1">
    <location>
        <begin position="1"/>
        <end position="29"/>
    </location>
</feature>
<dbReference type="OrthoDB" id="8454456at2"/>
<dbReference type="AlphaFoldDB" id="A0A2M8R9Y3"/>
<accession>A0A2M8R9Y3</accession>
<evidence type="ECO:0000259" key="2">
    <source>
        <dbReference type="Pfam" id="PF18557"/>
    </source>
</evidence>
<comment type="caution">
    <text evidence="3">The sequence shown here is derived from an EMBL/GenBank/DDBJ whole genome shotgun (WGS) entry which is preliminary data.</text>
</comment>
<feature type="region of interest" description="Disordered" evidence="1">
    <location>
        <begin position="58"/>
        <end position="81"/>
    </location>
</feature>
<feature type="domain" description="Anti-sigma factor NepR" evidence="2">
    <location>
        <begin position="28"/>
        <end position="60"/>
    </location>
</feature>
<organism evidence="3 4">
    <name type="scientific">Bradyrhizobium forestalis</name>
    <dbReference type="NCBI Taxonomy" id="1419263"/>
    <lineage>
        <taxon>Bacteria</taxon>
        <taxon>Pseudomonadati</taxon>
        <taxon>Pseudomonadota</taxon>
        <taxon>Alphaproteobacteria</taxon>
        <taxon>Hyphomicrobiales</taxon>
        <taxon>Nitrobacteraceae</taxon>
        <taxon>Bradyrhizobium</taxon>
    </lineage>
</organism>
<dbReference type="EMBL" id="PGVG01000009">
    <property type="protein sequence ID" value="PJG54631.1"/>
    <property type="molecule type" value="Genomic_DNA"/>
</dbReference>
<gene>
    <name evidence="3" type="ORF">CVM73_13240</name>
</gene>
<evidence type="ECO:0000313" key="3">
    <source>
        <dbReference type="EMBL" id="PJG54631.1"/>
    </source>
</evidence>
<keyword evidence="4" id="KW-1185">Reference proteome</keyword>
<proteinExistence type="predicted"/>
<dbReference type="Pfam" id="PF18557">
    <property type="entry name" value="NepR"/>
    <property type="match status" value="1"/>
</dbReference>
<name>A0A2M8R9Y3_9BRAD</name>
<dbReference type="InterPro" id="IPR041649">
    <property type="entry name" value="NepR"/>
</dbReference>
<evidence type="ECO:0000313" key="4">
    <source>
        <dbReference type="Proteomes" id="UP000231194"/>
    </source>
</evidence>
<protein>
    <recommendedName>
        <fullName evidence="2">Anti-sigma factor NepR domain-containing protein</fullName>
    </recommendedName>
</protein>
<sequence length="81" mass="8832">MEQVMKDLKSQASRSTTPGKGGLTPEIQSRIGHQLRAMYDDVVRQGVPDRFAELIKKLDAPGATPHVENEGGSNDNNNGRD</sequence>
<reference evidence="3 4" key="1">
    <citation type="submission" date="2017-11" db="EMBL/GenBank/DDBJ databases">
        <title>Bradyrhizobium forestalis sp. nov., an efficient nitrogen-fixing bacterium isolated from nodules of forest legume species in the Amazon.</title>
        <authorList>
            <person name="Costa E.M."/>
            <person name="Guimaraes A."/>
            <person name="Carvalho T.S."/>
            <person name="Rodrigues T.L."/>
            <person name="Ribeiro P.R.A."/>
            <person name="Lebbe L."/>
            <person name="Willems A."/>
            <person name="Moreira F.M.S."/>
        </authorList>
    </citation>
    <scope>NUCLEOTIDE SEQUENCE [LARGE SCALE GENOMIC DNA]</scope>
    <source>
        <strain evidence="3 4">INPA54B</strain>
    </source>
</reference>